<evidence type="ECO:0000313" key="1">
    <source>
        <dbReference type="EMBL" id="CAG8792898.1"/>
    </source>
</evidence>
<protein>
    <submittedName>
        <fullName evidence="1">32738_t:CDS:1</fullName>
    </submittedName>
</protein>
<reference evidence="1" key="1">
    <citation type="submission" date="2021-06" db="EMBL/GenBank/DDBJ databases">
        <authorList>
            <person name="Kallberg Y."/>
            <person name="Tangrot J."/>
            <person name="Rosling A."/>
        </authorList>
    </citation>
    <scope>NUCLEOTIDE SEQUENCE</scope>
    <source>
        <strain evidence="1">MA461A</strain>
    </source>
</reference>
<accession>A0ACA9RGT9</accession>
<feature type="non-terminal residue" evidence="1">
    <location>
        <position position="1"/>
    </location>
</feature>
<sequence>ETEELDYTTVTLTRRTSHILVGPPLCFEDFFVKSGRFSLFSPKDRYHLYQNCQYCLLSKLVQQDNNTLRHIPQIQQADKQYSETRI</sequence>
<organism evidence="1 2">
    <name type="scientific">Racocetra persica</name>
    <dbReference type="NCBI Taxonomy" id="160502"/>
    <lineage>
        <taxon>Eukaryota</taxon>
        <taxon>Fungi</taxon>
        <taxon>Fungi incertae sedis</taxon>
        <taxon>Mucoromycota</taxon>
        <taxon>Glomeromycotina</taxon>
        <taxon>Glomeromycetes</taxon>
        <taxon>Diversisporales</taxon>
        <taxon>Gigasporaceae</taxon>
        <taxon>Racocetra</taxon>
    </lineage>
</organism>
<dbReference type="Proteomes" id="UP000789920">
    <property type="component" value="Unassembled WGS sequence"/>
</dbReference>
<comment type="caution">
    <text evidence="1">The sequence shown here is derived from an EMBL/GenBank/DDBJ whole genome shotgun (WGS) entry which is preliminary data.</text>
</comment>
<keyword evidence="2" id="KW-1185">Reference proteome</keyword>
<gene>
    <name evidence="1" type="ORF">RPERSI_LOCUS19481</name>
</gene>
<evidence type="ECO:0000313" key="2">
    <source>
        <dbReference type="Proteomes" id="UP000789920"/>
    </source>
</evidence>
<name>A0ACA9RGT9_9GLOM</name>
<dbReference type="EMBL" id="CAJVQC010053435">
    <property type="protein sequence ID" value="CAG8792898.1"/>
    <property type="molecule type" value="Genomic_DNA"/>
</dbReference>
<feature type="non-terminal residue" evidence="1">
    <location>
        <position position="86"/>
    </location>
</feature>
<proteinExistence type="predicted"/>